<proteinExistence type="predicted"/>
<feature type="domain" description="DUF1508" evidence="1">
    <location>
        <begin position="17"/>
        <end position="48"/>
    </location>
</feature>
<dbReference type="Proteomes" id="UP000503820">
    <property type="component" value="Unassembled WGS sequence"/>
</dbReference>
<keyword evidence="3" id="KW-1185">Reference proteome</keyword>
<reference evidence="2 3" key="1">
    <citation type="submission" date="2020-05" db="EMBL/GenBank/DDBJ databases">
        <title>Draft genome sequence of Desulfovibrio psychrotolerans JS1T.</title>
        <authorList>
            <person name="Ueno A."/>
            <person name="Tamazawa S."/>
            <person name="Tamamura S."/>
            <person name="Murakami T."/>
            <person name="Kiyama T."/>
            <person name="Inomata H."/>
            <person name="Amano Y."/>
            <person name="Miyakawa K."/>
            <person name="Tamaki H."/>
            <person name="Naganuma T."/>
            <person name="Kaneko K."/>
        </authorList>
    </citation>
    <scope>NUCLEOTIDE SEQUENCE [LARGE SCALE GENOMIC DNA]</scope>
    <source>
        <strain evidence="2 3">JS1</strain>
    </source>
</reference>
<dbReference type="SUPFAM" id="SSF160113">
    <property type="entry name" value="YegP-like"/>
    <property type="match status" value="1"/>
</dbReference>
<dbReference type="InterPro" id="IPR010879">
    <property type="entry name" value="DUF1508"/>
</dbReference>
<dbReference type="AlphaFoldDB" id="A0A7J0BNS4"/>
<dbReference type="EMBL" id="BLVP01000001">
    <property type="protein sequence ID" value="GFM35353.1"/>
    <property type="molecule type" value="Genomic_DNA"/>
</dbReference>
<organism evidence="2 3">
    <name type="scientific">Desulfovibrio psychrotolerans</name>
    <dbReference type="NCBI Taxonomy" id="415242"/>
    <lineage>
        <taxon>Bacteria</taxon>
        <taxon>Pseudomonadati</taxon>
        <taxon>Thermodesulfobacteriota</taxon>
        <taxon>Desulfovibrionia</taxon>
        <taxon>Desulfovibrionales</taxon>
        <taxon>Desulfovibrionaceae</taxon>
        <taxon>Desulfovibrio</taxon>
    </lineage>
</organism>
<dbReference type="Gene3D" id="3.30.160.160">
    <property type="entry name" value="YegP-like"/>
    <property type="match status" value="1"/>
</dbReference>
<accession>A0A7J0BNS4</accession>
<dbReference type="InterPro" id="IPR036913">
    <property type="entry name" value="YegP-like_sf"/>
</dbReference>
<evidence type="ECO:0000259" key="1">
    <source>
        <dbReference type="Pfam" id="PF07411"/>
    </source>
</evidence>
<dbReference type="RefSeq" id="WP_174408083.1">
    <property type="nucleotide sequence ID" value="NZ_BLVP01000001.1"/>
</dbReference>
<comment type="caution">
    <text evidence="2">The sequence shown here is derived from an EMBL/GenBank/DDBJ whole genome shotgun (WGS) entry which is preliminary data.</text>
</comment>
<name>A0A7J0BNS4_9BACT</name>
<evidence type="ECO:0000313" key="3">
    <source>
        <dbReference type="Proteomes" id="UP000503820"/>
    </source>
</evidence>
<gene>
    <name evidence="2" type="ORF">DSM19430T_00370</name>
</gene>
<evidence type="ECO:0000313" key="2">
    <source>
        <dbReference type="EMBL" id="GFM35353.1"/>
    </source>
</evidence>
<protein>
    <recommendedName>
        <fullName evidence="1">DUF1508 domain-containing protein</fullName>
    </recommendedName>
</protein>
<dbReference type="Pfam" id="PF07411">
    <property type="entry name" value="DUF1508"/>
    <property type="match status" value="1"/>
</dbReference>
<sequence>MSKCVGTDHDTWELYKDSAGKWRWRRTASNGRIVGASTEGYVNKSECISNAQRNGCDCSFE</sequence>